<feature type="chain" id="PRO_5035762190" evidence="1">
    <location>
        <begin position="21"/>
        <end position="100"/>
    </location>
</feature>
<comment type="caution">
    <text evidence="2">The sequence shown here is derived from an EMBL/GenBank/DDBJ whole genome shotgun (WGS) entry which is preliminary data.</text>
</comment>
<gene>
    <name evidence="2" type="ORF">GE061_019599</name>
</gene>
<dbReference type="OrthoDB" id="6618226at2759"/>
<evidence type="ECO:0000256" key="1">
    <source>
        <dbReference type="SAM" id="SignalP"/>
    </source>
</evidence>
<reference evidence="2" key="1">
    <citation type="journal article" date="2021" name="Mol. Ecol. Resour.">
        <title>Apolygus lucorum genome provides insights into omnivorousness and mesophyll feeding.</title>
        <authorList>
            <person name="Liu Y."/>
            <person name="Liu H."/>
            <person name="Wang H."/>
            <person name="Huang T."/>
            <person name="Liu B."/>
            <person name="Yang B."/>
            <person name="Yin L."/>
            <person name="Li B."/>
            <person name="Zhang Y."/>
            <person name="Zhang S."/>
            <person name="Jiang F."/>
            <person name="Zhang X."/>
            <person name="Ren Y."/>
            <person name="Wang B."/>
            <person name="Wang S."/>
            <person name="Lu Y."/>
            <person name="Wu K."/>
            <person name="Fan W."/>
            <person name="Wang G."/>
        </authorList>
    </citation>
    <scope>NUCLEOTIDE SEQUENCE</scope>
    <source>
        <strain evidence="2">12Hb</strain>
    </source>
</reference>
<evidence type="ECO:0000313" key="2">
    <source>
        <dbReference type="EMBL" id="KAF6205427.1"/>
    </source>
</evidence>
<keyword evidence="1" id="KW-0732">Signal</keyword>
<dbReference type="Proteomes" id="UP000466442">
    <property type="component" value="Linkage Group LG9"/>
</dbReference>
<organism evidence="2 3">
    <name type="scientific">Apolygus lucorum</name>
    <name type="common">Small green plant bug</name>
    <name type="synonym">Lygocoris lucorum</name>
    <dbReference type="NCBI Taxonomy" id="248454"/>
    <lineage>
        <taxon>Eukaryota</taxon>
        <taxon>Metazoa</taxon>
        <taxon>Ecdysozoa</taxon>
        <taxon>Arthropoda</taxon>
        <taxon>Hexapoda</taxon>
        <taxon>Insecta</taxon>
        <taxon>Pterygota</taxon>
        <taxon>Neoptera</taxon>
        <taxon>Paraneoptera</taxon>
        <taxon>Hemiptera</taxon>
        <taxon>Heteroptera</taxon>
        <taxon>Panheteroptera</taxon>
        <taxon>Cimicomorpha</taxon>
        <taxon>Miridae</taxon>
        <taxon>Mirini</taxon>
        <taxon>Apolygus</taxon>
    </lineage>
</organism>
<protein>
    <submittedName>
        <fullName evidence="2">Uncharacterized protein</fullName>
    </submittedName>
</protein>
<dbReference type="EMBL" id="WIXP02000009">
    <property type="protein sequence ID" value="KAF6205427.1"/>
    <property type="molecule type" value="Genomic_DNA"/>
</dbReference>
<proteinExistence type="predicted"/>
<sequence>MNRNVIFLICLFAVYQTVECGARRKRQTTPQIPQIANGELITSIFQVPIQTLGAVRDLLQTTRGRLRLMKNLHKYVNNVVRHVGGSYIQYIITVHKATLR</sequence>
<name>A0A8S9X8V3_APOLU</name>
<evidence type="ECO:0000313" key="3">
    <source>
        <dbReference type="Proteomes" id="UP000466442"/>
    </source>
</evidence>
<feature type="signal peptide" evidence="1">
    <location>
        <begin position="1"/>
        <end position="20"/>
    </location>
</feature>
<keyword evidence="3" id="KW-1185">Reference proteome</keyword>
<accession>A0A8S9X8V3</accession>
<dbReference type="AlphaFoldDB" id="A0A8S9X8V3"/>